<evidence type="ECO:0000256" key="2">
    <source>
        <dbReference type="ARBA" id="ARBA00022598"/>
    </source>
</evidence>
<evidence type="ECO:0000256" key="11">
    <source>
        <dbReference type="ARBA" id="ARBA00023204"/>
    </source>
</evidence>
<feature type="domain" description="ATP-dependent DNA ligase family profile" evidence="16">
    <location>
        <begin position="345"/>
        <end position="470"/>
    </location>
</feature>
<keyword evidence="4 14" id="KW-0235">DNA replication</keyword>
<name>A0A2H0WQ19_9BACT</name>
<dbReference type="GO" id="GO:0006281">
    <property type="term" value="P:DNA repair"/>
    <property type="evidence" value="ECO:0007669"/>
    <property type="project" value="UniProtKB-UniRule"/>
</dbReference>
<dbReference type="GO" id="GO:0003677">
    <property type="term" value="F:DNA binding"/>
    <property type="evidence" value="ECO:0007669"/>
    <property type="project" value="InterPro"/>
</dbReference>
<dbReference type="GO" id="GO:0071897">
    <property type="term" value="P:DNA biosynthetic process"/>
    <property type="evidence" value="ECO:0007669"/>
    <property type="project" value="InterPro"/>
</dbReference>
<dbReference type="CDD" id="cd07901">
    <property type="entry name" value="Adenylation_DNA_ligase_Arch_LigB"/>
    <property type="match status" value="1"/>
</dbReference>
<evidence type="ECO:0000256" key="9">
    <source>
        <dbReference type="ARBA" id="ARBA00022842"/>
    </source>
</evidence>
<reference evidence="18" key="1">
    <citation type="submission" date="2017-09" db="EMBL/GenBank/DDBJ databases">
        <title>Depth-based differentiation of microbial function through sediment-hosted aquifers and enrichment of novel symbionts in the deep terrestrial subsurface.</title>
        <authorList>
            <person name="Probst A.J."/>
            <person name="Ladd B."/>
            <person name="Jarett J.K."/>
            <person name="Geller-Mcgrath D.E."/>
            <person name="Sieber C.M.K."/>
            <person name="Emerson J.B."/>
            <person name="Anantharaman K."/>
            <person name="Thomas B.C."/>
            <person name="Malmstrom R."/>
            <person name="Stieglmeier M."/>
            <person name="Klingl A."/>
            <person name="Woyke T."/>
            <person name="Ryan C.M."/>
            <person name="Banfield J.F."/>
        </authorList>
    </citation>
    <scope>NUCLEOTIDE SEQUENCE [LARGE SCALE GENOMIC DNA]</scope>
</reference>
<keyword evidence="2 14" id="KW-0436">Ligase</keyword>
<accession>A0A2H0WQ19</accession>
<feature type="binding site" evidence="14">
    <location>
        <position position="317"/>
    </location>
    <ligand>
        <name>ATP</name>
        <dbReference type="ChEBI" id="CHEBI:30616"/>
    </ligand>
</feature>
<dbReference type="InterPro" id="IPR012340">
    <property type="entry name" value="NA-bd_OB-fold"/>
</dbReference>
<dbReference type="Pfam" id="PF04679">
    <property type="entry name" value="DNA_ligase_A_C"/>
    <property type="match status" value="1"/>
</dbReference>
<evidence type="ECO:0000256" key="12">
    <source>
        <dbReference type="ARBA" id="ARBA00023306"/>
    </source>
</evidence>
<evidence type="ECO:0000256" key="10">
    <source>
        <dbReference type="ARBA" id="ARBA00023172"/>
    </source>
</evidence>
<evidence type="ECO:0000256" key="4">
    <source>
        <dbReference type="ARBA" id="ARBA00022705"/>
    </source>
</evidence>
<evidence type="ECO:0000259" key="16">
    <source>
        <dbReference type="PROSITE" id="PS50160"/>
    </source>
</evidence>
<dbReference type="InterPro" id="IPR022865">
    <property type="entry name" value="DNA_ligae_ATP-dep_bac/arc"/>
</dbReference>
<dbReference type="Proteomes" id="UP000230775">
    <property type="component" value="Unassembled WGS sequence"/>
</dbReference>
<dbReference type="InterPro" id="IPR036599">
    <property type="entry name" value="DNA_ligase_N_sf"/>
</dbReference>
<dbReference type="HAMAP" id="MF_00407">
    <property type="entry name" value="DNA_ligase"/>
    <property type="match status" value="1"/>
</dbReference>
<dbReference type="InterPro" id="IPR012308">
    <property type="entry name" value="DNA_ligase_ATP-dep_N"/>
</dbReference>
<dbReference type="EMBL" id="PEZI01000024">
    <property type="protein sequence ID" value="PIS14754.1"/>
    <property type="molecule type" value="Genomic_DNA"/>
</dbReference>
<feature type="binding site" evidence="14">
    <location>
        <position position="265"/>
    </location>
    <ligand>
        <name>ATP</name>
        <dbReference type="ChEBI" id="CHEBI:30616"/>
    </ligand>
</feature>
<sequence length="593" mass="67415">MTFKRLSEYFKLLEENSSRLKITAILADLFKQCSEEEIDKVCYLSLGRLLPQYRGIEFQIAQKMMEKAIAKAFEVDLEKVKTTMRDLGDLGEAGEAVKCQMANGKCQKLFEDIKDKKNGEDLSVLRVYERLLEIAKESGQGSVERKIGKMAALLQDLDGLSVRFVIRTPLGKMRMGFSEMTILDALSWMLKENKSLRGELEDAYNVVADVGEIAKKVKSQKLEVKSSGLKLFIKPKLGTPIMPALCQRIGTTEEIIEKLGESAVEPKYDGTRLQSHLWEGQIRIFTRNLENVTNMFPDIVFALKKEITASEAIFDGEGVGIDPKTGKYLPFQETIKRKRKYAVAETAKEIPIKYFVFDILYKDGKNLIKEPFSKRRKILEQTINKNSRIIMLSPQIIIKDAQKLKHYFDAQTANGLEGVVIKKWQSFYEPGRRGFKWVKLKQDELQKGGRLADTIDCVVMGVSRGKGKRADFGVGSFLVGIKKASKFITLTNIGTGLSDDQFRELDKRSKKLRVKEKPGEYLVDKNQEPDIWLKPDIVVEIQADNITKSPIHTAGLSLRFPRLIRFRDDRSADQATTLKEVARLFEMQYGNSC</sequence>
<feature type="binding site" evidence="14">
    <location>
        <position position="357"/>
    </location>
    <ligand>
        <name>ATP</name>
        <dbReference type="ChEBI" id="CHEBI:30616"/>
    </ligand>
</feature>
<feature type="binding site" evidence="14">
    <location>
        <position position="439"/>
    </location>
    <ligand>
        <name>ATP</name>
        <dbReference type="ChEBI" id="CHEBI:30616"/>
    </ligand>
</feature>
<dbReference type="InterPro" id="IPR012309">
    <property type="entry name" value="DNA_ligase_ATP-dep_C"/>
</dbReference>
<protein>
    <recommendedName>
        <fullName evidence="14">Probable DNA ligase</fullName>
        <ecNumber evidence="14">6.5.1.1</ecNumber>
    </recommendedName>
    <alternativeName>
        <fullName evidence="14">Polydeoxyribonucleotide synthase [ATP]</fullName>
    </alternativeName>
</protein>
<feature type="binding site" evidence="14">
    <location>
        <position position="287"/>
    </location>
    <ligand>
        <name>ATP</name>
        <dbReference type="ChEBI" id="CHEBI:30616"/>
    </ligand>
</feature>
<keyword evidence="11 14" id="KW-0234">DNA repair</keyword>
<dbReference type="PANTHER" id="PTHR45674:SF4">
    <property type="entry name" value="DNA LIGASE 1"/>
    <property type="match status" value="1"/>
</dbReference>
<feature type="active site" description="N6-AMP-lysine intermediate" evidence="14">
    <location>
        <position position="267"/>
    </location>
</feature>
<evidence type="ECO:0000256" key="1">
    <source>
        <dbReference type="ARBA" id="ARBA00007572"/>
    </source>
</evidence>
<dbReference type="GO" id="GO:0046872">
    <property type="term" value="F:metal ion binding"/>
    <property type="evidence" value="ECO:0007669"/>
    <property type="project" value="UniProtKB-KW"/>
</dbReference>
<dbReference type="SUPFAM" id="SSF50249">
    <property type="entry name" value="Nucleic acid-binding proteins"/>
    <property type="match status" value="1"/>
</dbReference>
<dbReference type="Pfam" id="PF01068">
    <property type="entry name" value="DNA_ligase_A_M"/>
    <property type="match status" value="1"/>
</dbReference>
<evidence type="ECO:0000256" key="8">
    <source>
        <dbReference type="ARBA" id="ARBA00022840"/>
    </source>
</evidence>
<dbReference type="SUPFAM" id="SSF56091">
    <property type="entry name" value="DNA ligase/mRNA capping enzyme, catalytic domain"/>
    <property type="match status" value="1"/>
</dbReference>
<dbReference type="GO" id="GO:0006310">
    <property type="term" value="P:DNA recombination"/>
    <property type="evidence" value="ECO:0007669"/>
    <property type="project" value="UniProtKB-UniRule"/>
</dbReference>
<evidence type="ECO:0000256" key="7">
    <source>
        <dbReference type="ARBA" id="ARBA00022763"/>
    </source>
</evidence>
<evidence type="ECO:0000256" key="14">
    <source>
        <dbReference type="HAMAP-Rule" id="MF_00407"/>
    </source>
</evidence>
<keyword evidence="12 14" id="KW-0131">Cell cycle</keyword>
<evidence type="ECO:0000256" key="13">
    <source>
        <dbReference type="ARBA" id="ARBA00034003"/>
    </source>
</evidence>
<dbReference type="Gene3D" id="3.30.470.30">
    <property type="entry name" value="DNA ligase/mRNA capping enzyme"/>
    <property type="match status" value="1"/>
</dbReference>
<dbReference type="Gene3D" id="1.10.3260.10">
    <property type="entry name" value="DNA ligase, ATP-dependent, N-terminal domain"/>
    <property type="match status" value="1"/>
</dbReference>
<keyword evidence="8 14" id="KW-0067">ATP-binding</keyword>
<dbReference type="EC" id="6.5.1.1" evidence="14"/>
<comment type="cofactor">
    <cofactor evidence="14">
        <name>Mg(2+)</name>
        <dbReference type="ChEBI" id="CHEBI:18420"/>
    </cofactor>
</comment>
<dbReference type="Gene3D" id="2.40.50.140">
    <property type="entry name" value="Nucleic acid-binding proteins"/>
    <property type="match status" value="1"/>
</dbReference>
<comment type="function">
    <text evidence="14">DNA ligase that seals nicks in double-stranded DNA during DNA replication, DNA recombination and DNA repair.</text>
</comment>
<evidence type="ECO:0000313" key="17">
    <source>
        <dbReference type="EMBL" id="PIS14754.1"/>
    </source>
</evidence>
<dbReference type="InterPro" id="IPR012310">
    <property type="entry name" value="DNA_ligase_ATP-dep_cent"/>
</dbReference>
<dbReference type="NCBIfam" id="TIGR00574">
    <property type="entry name" value="dnl1"/>
    <property type="match status" value="1"/>
</dbReference>
<keyword evidence="10 14" id="KW-0233">DNA recombination</keyword>
<dbReference type="InterPro" id="IPR000977">
    <property type="entry name" value="DNA_ligase_ATP-dep"/>
</dbReference>
<keyword evidence="3 14" id="KW-0132">Cell division</keyword>
<evidence type="ECO:0000256" key="6">
    <source>
        <dbReference type="ARBA" id="ARBA00022741"/>
    </source>
</evidence>
<organism evidence="17 18">
    <name type="scientific">Candidatus Shapirobacteria bacterium CG09_land_8_20_14_0_10_39_12</name>
    <dbReference type="NCBI Taxonomy" id="1974885"/>
    <lineage>
        <taxon>Bacteria</taxon>
        <taxon>Candidatus Shapironibacteriota</taxon>
    </lineage>
</organism>
<dbReference type="PROSITE" id="PS00333">
    <property type="entry name" value="DNA_LIGASE_A2"/>
    <property type="match status" value="1"/>
</dbReference>
<evidence type="ECO:0000256" key="3">
    <source>
        <dbReference type="ARBA" id="ARBA00022618"/>
    </source>
</evidence>
<keyword evidence="9 14" id="KW-0460">Magnesium</keyword>
<dbReference type="AlphaFoldDB" id="A0A2H0WQ19"/>
<feature type="binding site" evidence="14">
    <location>
        <position position="272"/>
    </location>
    <ligand>
        <name>ATP</name>
        <dbReference type="ChEBI" id="CHEBI:30616"/>
    </ligand>
</feature>
<comment type="caution">
    <text evidence="17">The sequence shown here is derived from an EMBL/GenBank/DDBJ whole genome shotgun (WGS) entry which is preliminary data.</text>
</comment>
<dbReference type="GO" id="GO:0051301">
    <property type="term" value="P:cell division"/>
    <property type="evidence" value="ECO:0007669"/>
    <property type="project" value="UniProtKB-KW"/>
</dbReference>
<evidence type="ECO:0000256" key="15">
    <source>
        <dbReference type="RuleBase" id="RU004196"/>
    </source>
</evidence>
<dbReference type="PROSITE" id="PS50160">
    <property type="entry name" value="DNA_LIGASE_A3"/>
    <property type="match status" value="1"/>
</dbReference>
<evidence type="ECO:0000256" key="5">
    <source>
        <dbReference type="ARBA" id="ARBA00022723"/>
    </source>
</evidence>
<feature type="binding site" evidence="14">
    <location>
        <position position="433"/>
    </location>
    <ligand>
        <name>ATP</name>
        <dbReference type="ChEBI" id="CHEBI:30616"/>
    </ligand>
</feature>
<keyword evidence="6 14" id="KW-0547">Nucleotide-binding</keyword>
<dbReference type="GO" id="GO:0005524">
    <property type="term" value="F:ATP binding"/>
    <property type="evidence" value="ECO:0007669"/>
    <property type="project" value="UniProtKB-UniRule"/>
</dbReference>
<proteinExistence type="inferred from homology"/>
<dbReference type="GO" id="GO:0003910">
    <property type="term" value="F:DNA ligase (ATP) activity"/>
    <property type="evidence" value="ECO:0007669"/>
    <property type="project" value="UniProtKB-UniRule"/>
</dbReference>
<dbReference type="SUPFAM" id="SSF117018">
    <property type="entry name" value="ATP-dependent DNA ligase DNA-binding domain"/>
    <property type="match status" value="1"/>
</dbReference>
<evidence type="ECO:0000313" key="18">
    <source>
        <dbReference type="Proteomes" id="UP000230775"/>
    </source>
</evidence>
<dbReference type="PANTHER" id="PTHR45674">
    <property type="entry name" value="DNA LIGASE 1/3 FAMILY MEMBER"/>
    <property type="match status" value="1"/>
</dbReference>
<keyword evidence="5 14" id="KW-0479">Metal-binding</keyword>
<dbReference type="Pfam" id="PF04675">
    <property type="entry name" value="DNA_ligase_A_N"/>
    <property type="match status" value="1"/>
</dbReference>
<comment type="similarity">
    <text evidence="1 14 15">Belongs to the ATP-dependent DNA ligase family.</text>
</comment>
<dbReference type="InterPro" id="IPR050191">
    <property type="entry name" value="ATP-dep_DNA_ligase"/>
</dbReference>
<dbReference type="InterPro" id="IPR016059">
    <property type="entry name" value="DNA_ligase_ATP-dep_CS"/>
</dbReference>
<comment type="catalytic activity">
    <reaction evidence="13 14">
        <text>ATP + (deoxyribonucleotide)n-3'-hydroxyl + 5'-phospho-(deoxyribonucleotide)m = (deoxyribonucleotide)n+m + AMP + diphosphate.</text>
        <dbReference type="EC" id="6.5.1.1"/>
    </reaction>
</comment>
<dbReference type="GO" id="GO:0006273">
    <property type="term" value="P:lagging strand elongation"/>
    <property type="evidence" value="ECO:0007669"/>
    <property type="project" value="TreeGrafter"/>
</dbReference>
<gene>
    <name evidence="14" type="primary">lig</name>
    <name evidence="17" type="ORF">COT64_01010</name>
</gene>
<keyword evidence="7 14" id="KW-0227">DNA damage</keyword>